<dbReference type="PANTHER" id="PTHR45631">
    <property type="entry name" value="OS07G0107800 PROTEIN-RELATED"/>
    <property type="match status" value="1"/>
</dbReference>
<keyword evidence="2" id="KW-0812">Transmembrane</keyword>
<dbReference type="Pfam" id="PF12819">
    <property type="entry name" value="Malectin_like"/>
    <property type="match status" value="1"/>
</dbReference>
<keyword evidence="4" id="KW-1133">Transmembrane helix</keyword>
<dbReference type="HOGENOM" id="CLU_2295531_0_0_1"/>
<feature type="signal peptide" evidence="6">
    <location>
        <begin position="1"/>
        <end position="23"/>
    </location>
</feature>
<dbReference type="PANTHER" id="PTHR45631:SF151">
    <property type="entry name" value="MALECTIN-LIKE DOMAIN-CONTAINING PROTEIN"/>
    <property type="match status" value="1"/>
</dbReference>
<keyword evidence="5" id="KW-0472">Membrane</keyword>
<evidence type="ECO:0000259" key="7">
    <source>
        <dbReference type="Pfam" id="PF12819"/>
    </source>
</evidence>
<keyword evidence="3 6" id="KW-0732">Signal</keyword>
<name>D7L1T2_ARALL</name>
<evidence type="ECO:0000256" key="3">
    <source>
        <dbReference type="ARBA" id="ARBA00022729"/>
    </source>
</evidence>
<protein>
    <recommendedName>
        <fullName evidence="7">Malectin-like domain-containing protein</fullName>
    </recommendedName>
</protein>
<evidence type="ECO:0000256" key="2">
    <source>
        <dbReference type="ARBA" id="ARBA00022692"/>
    </source>
</evidence>
<dbReference type="GO" id="GO:0016020">
    <property type="term" value="C:membrane"/>
    <property type="evidence" value="ECO:0007669"/>
    <property type="project" value="UniProtKB-SubCell"/>
</dbReference>
<proteinExistence type="predicted"/>
<feature type="domain" description="Malectin-like" evidence="7">
    <location>
        <begin position="19"/>
        <end position="94"/>
    </location>
</feature>
<dbReference type="EMBL" id="GL348715">
    <property type="protein sequence ID" value="EFH62176.1"/>
    <property type="molecule type" value="Genomic_DNA"/>
</dbReference>
<evidence type="ECO:0000256" key="4">
    <source>
        <dbReference type="ARBA" id="ARBA00022989"/>
    </source>
</evidence>
<accession>D7L1T2</accession>
<evidence type="ECO:0000256" key="1">
    <source>
        <dbReference type="ARBA" id="ARBA00004167"/>
    </source>
</evidence>
<feature type="chain" id="PRO_5003101773" description="Malectin-like domain-containing protein" evidence="6">
    <location>
        <begin position="24"/>
        <end position="101"/>
    </location>
</feature>
<evidence type="ECO:0000256" key="5">
    <source>
        <dbReference type="ARBA" id="ARBA00023136"/>
    </source>
</evidence>
<reference evidence="9" key="1">
    <citation type="journal article" date="2011" name="Nat. Genet.">
        <title>The Arabidopsis lyrata genome sequence and the basis of rapid genome size change.</title>
        <authorList>
            <person name="Hu T.T."/>
            <person name="Pattyn P."/>
            <person name="Bakker E.G."/>
            <person name="Cao J."/>
            <person name="Cheng J.-F."/>
            <person name="Clark R.M."/>
            <person name="Fahlgren N."/>
            <person name="Fawcett J.A."/>
            <person name="Grimwood J."/>
            <person name="Gundlach H."/>
            <person name="Haberer G."/>
            <person name="Hollister J.D."/>
            <person name="Ossowski S."/>
            <person name="Ottilar R.P."/>
            <person name="Salamov A.A."/>
            <person name="Schneeberger K."/>
            <person name="Spannagl M."/>
            <person name="Wang X."/>
            <person name="Yang L."/>
            <person name="Nasrallah M.E."/>
            <person name="Bergelson J."/>
            <person name="Carrington J.C."/>
            <person name="Gaut B.S."/>
            <person name="Schmutz J."/>
            <person name="Mayer K.F.X."/>
            <person name="Van de Peer Y."/>
            <person name="Grigoriev I.V."/>
            <person name="Nordborg M."/>
            <person name="Weigel D."/>
            <person name="Guo Y.-L."/>
        </authorList>
    </citation>
    <scope>NUCLEOTIDE SEQUENCE [LARGE SCALE GENOMIC DNA]</scope>
    <source>
        <strain evidence="9">cv. MN47</strain>
    </source>
</reference>
<dbReference type="AlphaFoldDB" id="D7L1T2"/>
<organism evidence="9">
    <name type="scientific">Arabidopsis lyrata subsp. lyrata</name>
    <name type="common">Lyre-leaved rock-cress</name>
    <dbReference type="NCBI Taxonomy" id="81972"/>
    <lineage>
        <taxon>Eukaryota</taxon>
        <taxon>Viridiplantae</taxon>
        <taxon>Streptophyta</taxon>
        <taxon>Embryophyta</taxon>
        <taxon>Tracheophyta</taxon>
        <taxon>Spermatophyta</taxon>
        <taxon>Magnoliopsida</taxon>
        <taxon>eudicotyledons</taxon>
        <taxon>Gunneridae</taxon>
        <taxon>Pentapetalae</taxon>
        <taxon>rosids</taxon>
        <taxon>malvids</taxon>
        <taxon>Brassicales</taxon>
        <taxon>Brassicaceae</taxon>
        <taxon>Camelineae</taxon>
        <taxon>Arabidopsis</taxon>
    </lineage>
</organism>
<dbReference type="InterPro" id="IPR024788">
    <property type="entry name" value="Malectin-like_Carb-bd_dom"/>
</dbReference>
<evidence type="ECO:0000313" key="8">
    <source>
        <dbReference type="EMBL" id="EFH62176.1"/>
    </source>
</evidence>
<evidence type="ECO:0000313" key="9">
    <source>
        <dbReference type="Proteomes" id="UP000008694"/>
    </source>
</evidence>
<keyword evidence="9" id="KW-1185">Reference proteome</keyword>
<dbReference type="Proteomes" id="UP000008694">
    <property type="component" value="Unassembled WGS sequence"/>
</dbReference>
<sequence>MENLNKLLLLACATFSVMSLVKSQNQEAVEEIIHVTRSNILDICLVKTGTSTPMISAIELRPMRYDTYTARTGSLKIIERTYFANSDKLIRYVNYSIQRGY</sequence>
<dbReference type="Gramene" id="scaffold_303622.1">
    <property type="protein sequence ID" value="scaffold_303622.1"/>
    <property type="gene ID" value="scaffold_303622.1"/>
</dbReference>
<evidence type="ECO:0000256" key="6">
    <source>
        <dbReference type="SAM" id="SignalP"/>
    </source>
</evidence>
<gene>
    <name evidence="8" type="ORF">ARALYDRAFT_899652</name>
</gene>
<comment type="subcellular location">
    <subcellularLocation>
        <location evidence="1">Membrane</location>
        <topology evidence="1">Single-pass membrane protein</topology>
    </subcellularLocation>
</comment>